<dbReference type="Proteomes" id="UP000654918">
    <property type="component" value="Unassembled WGS sequence"/>
</dbReference>
<feature type="compositionally biased region" description="Low complexity" evidence="1">
    <location>
        <begin position="30"/>
        <end position="48"/>
    </location>
</feature>
<accession>A0A8H6U576</accession>
<comment type="caution">
    <text evidence="2">The sequence shown here is derived from an EMBL/GenBank/DDBJ whole genome shotgun (WGS) entry which is preliminary data.</text>
</comment>
<gene>
    <name evidence="2" type="ORF">CPLU01_00700</name>
</gene>
<evidence type="ECO:0000256" key="1">
    <source>
        <dbReference type="SAM" id="MobiDB-lite"/>
    </source>
</evidence>
<dbReference type="EMBL" id="WIGO01000004">
    <property type="protein sequence ID" value="KAF6841139.1"/>
    <property type="molecule type" value="Genomic_DNA"/>
</dbReference>
<proteinExistence type="predicted"/>
<dbReference type="PANTHER" id="PTHR38846">
    <property type="entry name" value="C3H1-TYPE DOMAIN-CONTAINING PROTEIN"/>
    <property type="match status" value="1"/>
</dbReference>
<dbReference type="AlphaFoldDB" id="A0A8H6U576"/>
<organism evidence="2 3">
    <name type="scientific">Colletotrichum plurivorum</name>
    <dbReference type="NCBI Taxonomy" id="2175906"/>
    <lineage>
        <taxon>Eukaryota</taxon>
        <taxon>Fungi</taxon>
        <taxon>Dikarya</taxon>
        <taxon>Ascomycota</taxon>
        <taxon>Pezizomycotina</taxon>
        <taxon>Sordariomycetes</taxon>
        <taxon>Hypocreomycetidae</taxon>
        <taxon>Glomerellales</taxon>
        <taxon>Glomerellaceae</taxon>
        <taxon>Colletotrichum</taxon>
        <taxon>Colletotrichum orchidearum species complex</taxon>
    </lineage>
</organism>
<name>A0A8H6U576_9PEZI</name>
<protein>
    <submittedName>
        <fullName evidence="2">Uncharacterized protein</fullName>
    </submittedName>
</protein>
<keyword evidence="3" id="KW-1185">Reference proteome</keyword>
<dbReference type="PANTHER" id="PTHR38846:SF1">
    <property type="entry name" value="C3H1-TYPE DOMAIN-CONTAINING PROTEIN"/>
    <property type="match status" value="1"/>
</dbReference>
<feature type="region of interest" description="Disordered" evidence="1">
    <location>
        <begin position="1"/>
        <end position="64"/>
    </location>
</feature>
<reference evidence="2" key="1">
    <citation type="journal article" date="2020" name="Phytopathology">
        <title>Genome Sequence Resources of Colletotrichum truncatum, C. plurivorum, C. musicola, and C. sojae: Four Species Pathogenic to Soybean (Glycine max).</title>
        <authorList>
            <person name="Rogerio F."/>
            <person name="Boufleur T.R."/>
            <person name="Ciampi-Guillardi M."/>
            <person name="Sukno S.A."/>
            <person name="Thon M.R."/>
            <person name="Massola Junior N.S."/>
            <person name="Baroncelli R."/>
        </authorList>
    </citation>
    <scope>NUCLEOTIDE SEQUENCE</scope>
    <source>
        <strain evidence="2">LFN00145</strain>
    </source>
</reference>
<sequence>MMAKSGNAKRAAKKAQKTAEAAQKHSLRVSNTESANTANTTTRTNSATQKKARNNQKEETKKAKDVAKLIKDWNAYFGQGDGGLEDWQRLCHDLCLPDDLPSKTQCRKAIQTRHVNTRQFLDATDKSNDVLFFENVRVLANWTGRHHLRVPLDMIPRGTPMRALMREISRY</sequence>
<evidence type="ECO:0000313" key="3">
    <source>
        <dbReference type="Proteomes" id="UP000654918"/>
    </source>
</evidence>
<evidence type="ECO:0000313" key="2">
    <source>
        <dbReference type="EMBL" id="KAF6841139.1"/>
    </source>
</evidence>
<feature type="compositionally biased region" description="Basic and acidic residues" evidence="1">
    <location>
        <begin position="55"/>
        <end position="64"/>
    </location>
</feature>